<name>A0A8H5ZP26_COCSA</name>
<dbReference type="Gene3D" id="2.102.10.10">
    <property type="entry name" value="Rieske [2Fe-2S] iron-sulphur domain"/>
    <property type="match status" value="1"/>
</dbReference>
<dbReference type="PANTHER" id="PTHR21496">
    <property type="entry name" value="FERREDOXIN-RELATED"/>
    <property type="match status" value="1"/>
</dbReference>
<evidence type="ECO:0000256" key="4">
    <source>
        <dbReference type="ARBA" id="ARBA00023014"/>
    </source>
</evidence>
<evidence type="ECO:0000256" key="2">
    <source>
        <dbReference type="ARBA" id="ARBA00022723"/>
    </source>
</evidence>
<evidence type="ECO:0000256" key="5">
    <source>
        <dbReference type="ARBA" id="ARBA00034078"/>
    </source>
</evidence>
<dbReference type="PANTHER" id="PTHR21496:SF0">
    <property type="entry name" value="RIESKE DOMAIN-CONTAINING PROTEIN"/>
    <property type="match status" value="1"/>
</dbReference>
<evidence type="ECO:0000256" key="1">
    <source>
        <dbReference type="ARBA" id="ARBA00022714"/>
    </source>
</evidence>
<dbReference type="SUPFAM" id="SSF50022">
    <property type="entry name" value="ISP domain"/>
    <property type="match status" value="1"/>
</dbReference>
<dbReference type="InterPro" id="IPR017941">
    <property type="entry name" value="Rieske_2Fe-2S"/>
</dbReference>
<protein>
    <recommendedName>
        <fullName evidence="6">Rieske domain-containing protein</fullName>
    </recommendedName>
</protein>
<dbReference type="AlphaFoldDB" id="A0A8H5ZP26"/>
<dbReference type="InterPro" id="IPR036922">
    <property type="entry name" value="Rieske_2Fe-2S_sf"/>
</dbReference>
<dbReference type="Proteomes" id="UP000624244">
    <property type="component" value="Unassembled WGS sequence"/>
</dbReference>
<keyword evidence="4" id="KW-0411">Iron-sulfur</keyword>
<organism evidence="7 8">
    <name type="scientific">Cochliobolus sativus</name>
    <name type="common">Common root rot and spot blotch fungus</name>
    <name type="synonym">Bipolaris sorokiniana</name>
    <dbReference type="NCBI Taxonomy" id="45130"/>
    <lineage>
        <taxon>Eukaryota</taxon>
        <taxon>Fungi</taxon>
        <taxon>Dikarya</taxon>
        <taxon>Ascomycota</taxon>
        <taxon>Pezizomycotina</taxon>
        <taxon>Dothideomycetes</taxon>
        <taxon>Pleosporomycetidae</taxon>
        <taxon>Pleosporales</taxon>
        <taxon>Pleosporineae</taxon>
        <taxon>Pleosporaceae</taxon>
        <taxon>Bipolaris</taxon>
    </lineage>
</organism>
<feature type="domain" description="Rieske" evidence="6">
    <location>
        <begin position="114"/>
        <end position="209"/>
    </location>
</feature>
<keyword evidence="2" id="KW-0479">Metal-binding</keyword>
<evidence type="ECO:0000313" key="7">
    <source>
        <dbReference type="EMBL" id="KAF5854258.1"/>
    </source>
</evidence>
<dbReference type="GO" id="GO:0051537">
    <property type="term" value="F:2 iron, 2 sulfur cluster binding"/>
    <property type="evidence" value="ECO:0007669"/>
    <property type="project" value="UniProtKB-KW"/>
</dbReference>
<sequence>MALLMLLSSNLDRGLSIQRSSLPRVPGRLHFHHYSAPCPGPLLPVAMSFLANPFVRTSRAQNAWFLAGLASSYPNLDDSMRVSEQRPCGGKFVSGCRVFHVPQDDSSKATEISIDDWKDPDLGGNAKDQVMVFQYKGKFVAVNHECPHSSYPLSNGAPFDIEDFGVVLSSGIQCPKHDWSFDLHTGRSDRGSYKLQVWEVQQRAGADGDEVWVRRKQRIG</sequence>
<keyword evidence="1" id="KW-0001">2Fe-2S</keyword>
<proteinExistence type="predicted"/>
<gene>
    <name evidence="7" type="ORF">GGP41_006997</name>
</gene>
<dbReference type="Pfam" id="PF00355">
    <property type="entry name" value="Rieske"/>
    <property type="match status" value="1"/>
</dbReference>
<evidence type="ECO:0000259" key="6">
    <source>
        <dbReference type="PROSITE" id="PS51296"/>
    </source>
</evidence>
<evidence type="ECO:0000256" key="3">
    <source>
        <dbReference type="ARBA" id="ARBA00023004"/>
    </source>
</evidence>
<dbReference type="EMBL" id="WNKQ01000001">
    <property type="protein sequence ID" value="KAF5854258.1"/>
    <property type="molecule type" value="Genomic_DNA"/>
</dbReference>
<comment type="caution">
    <text evidence="7">The sequence shown here is derived from an EMBL/GenBank/DDBJ whole genome shotgun (WGS) entry which is preliminary data.</text>
</comment>
<accession>A0A8H5ZP26</accession>
<dbReference type="GO" id="GO:0046872">
    <property type="term" value="F:metal ion binding"/>
    <property type="evidence" value="ECO:0007669"/>
    <property type="project" value="UniProtKB-KW"/>
</dbReference>
<reference evidence="7" key="1">
    <citation type="submission" date="2019-11" db="EMBL/GenBank/DDBJ databases">
        <title>Bipolaris sorokiniana Genome sequencing.</title>
        <authorList>
            <person name="Wang H."/>
        </authorList>
    </citation>
    <scope>NUCLEOTIDE SEQUENCE</scope>
</reference>
<evidence type="ECO:0000313" key="8">
    <source>
        <dbReference type="Proteomes" id="UP000624244"/>
    </source>
</evidence>
<comment type="cofactor">
    <cofactor evidence="5">
        <name>[2Fe-2S] cluster</name>
        <dbReference type="ChEBI" id="CHEBI:190135"/>
    </cofactor>
</comment>
<dbReference type="PROSITE" id="PS51296">
    <property type="entry name" value="RIESKE"/>
    <property type="match status" value="1"/>
</dbReference>
<keyword evidence="3" id="KW-0408">Iron</keyword>